<organism evidence="3 4">
    <name type="scientific">Kaistia soli DSM 19436</name>
    <dbReference type="NCBI Taxonomy" id="1122133"/>
    <lineage>
        <taxon>Bacteria</taxon>
        <taxon>Pseudomonadati</taxon>
        <taxon>Pseudomonadota</taxon>
        <taxon>Alphaproteobacteria</taxon>
        <taxon>Hyphomicrobiales</taxon>
        <taxon>Kaistiaceae</taxon>
        <taxon>Kaistia</taxon>
    </lineage>
</organism>
<evidence type="ECO:0000313" key="3">
    <source>
        <dbReference type="EMBL" id="SHG75464.1"/>
    </source>
</evidence>
<dbReference type="AlphaFoldDB" id="A0A1M5MDI6"/>
<dbReference type="EMBL" id="FQUP01000007">
    <property type="protein sequence ID" value="SHG75464.1"/>
    <property type="molecule type" value="Genomic_DNA"/>
</dbReference>
<feature type="region of interest" description="Disordered" evidence="1">
    <location>
        <begin position="304"/>
        <end position="396"/>
    </location>
</feature>
<keyword evidence="2" id="KW-1133">Transmembrane helix</keyword>
<gene>
    <name evidence="3" type="ORF">SAMN02745157_4761</name>
</gene>
<proteinExistence type="predicted"/>
<evidence type="ECO:0000313" key="4">
    <source>
        <dbReference type="Proteomes" id="UP000184485"/>
    </source>
</evidence>
<keyword evidence="2" id="KW-0472">Membrane</keyword>
<feature type="transmembrane region" description="Helical" evidence="2">
    <location>
        <begin position="266"/>
        <end position="286"/>
    </location>
</feature>
<dbReference type="OrthoDB" id="8442940at2"/>
<evidence type="ECO:0000256" key="2">
    <source>
        <dbReference type="SAM" id="Phobius"/>
    </source>
</evidence>
<dbReference type="RefSeq" id="WP_073058068.1">
    <property type="nucleotide sequence ID" value="NZ_FQUP01000007.1"/>
</dbReference>
<protein>
    <recommendedName>
        <fullName evidence="5">CheA signal transduction histidine kinase</fullName>
    </recommendedName>
</protein>
<feature type="region of interest" description="Disordered" evidence="1">
    <location>
        <begin position="96"/>
        <end position="258"/>
    </location>
</feature>
<keyword evidence="4" id="KW-1185">Reference proteome</keyword>
<evidence type="ECO:0008006" key="5">
    <source>
        <dbReference type="Google" id="ProtNLM"/>
    </source>
</evidence>
<feature type="compositionally biased region" description="Low complexity" evidence="1">
    <location>
        <begin position="371"/>
        <end position="388"/>
    </location>
</feature>
<feature type="compositionally biased region" description="Basic and acidic residues" evidence="1">
    <location>
        <begin position="248"/>
        <end position="258"/>
    </location>
</feature>
<feature type="compositionally biased region" description="Pro residues" evidence="1">
    <location>
        <begin position="112"/>
        <end position="130"/>
    </location>
</feature>
<dbReference type="Proteomes" id="UP000184485">
    <property type="component" value="Unassembled WGS sequence"/>
</dbReference>
<reference evidence="3 4" key="1">
    <citation type="submission" date="2016-11" db="EMBL/GenBank/DDBJ databases">
        <authorList>
            <person name="Jaros S."/>
            <person name="Januszkiewicz K."/>
            <person name="Wedrychowicz H."/>
        </authorList>
    </citation>
    <scope>NUCLEOTIDE SEQUENCE [LARGE SCALE GENOMIC DNA]</scope>
    <source>
        <strain evidence="3 4">DSM 19436</strain>
    </source>
</reference>
<keyword evidence="2" id="KW-0812">Transmembrane</keyword>
<dbReference type="STRING" id="1122133.SAMN02745157_4761"/>
<name>A0A1M5MDI6_9HYPH</name>
<sequence>MTDYYVVLKRAVGGLEHEASDVRRSIYDKARSALLGQLKAITPPLTTAEISKQRLELEEAIRRVEREAAMTAAGPSPARVRAAAAAADAMAAEAMRLATEEEAEVEAEAANPAPPPAPPRPRATPVPPDFRAPEPRSSDQRGMAPRNADASLDAGQNRNAARVSPPRQPAAPAWTPEEEPIAEVPRRVSQAPRQEPRFGDEVEAMEEPVDVAPIEADERSEWPDDSDSETRLAPVDEPPRRERREKRPRKEQPAYVERAKPSRGPAIIIILIIAVLILGGIAALVWSQRAKVNDVVGDLISSDKGSAPTAQTEPAPDAASSKNADRLGGAPAEEAPKSVRTVTAEPPAEGTEPDPLAGVVQPGSNAPSETAPAPQSDASASPATPAPAEQTDNAATPGDDLVAQKAILYEQPLGGSANVTALQANVTWKFEPDSSNGPQIVANVDVPDRQMKVTVNIRKNNDTALPASHLVEVIIDTPADFPGGGVKAVPAFVMKPTEEARGVPLDGAAAKVADGFFWIAFANDSAPMAQNIALMKERNWIDIPLVYNNDQRAILTLEKGTPGQRVFDKALAAWGN</sequence>
<accession>A0A1M5MDI6</accession>
<evidence type="ECO:0000256" key="1">
    <source>
        <dbReference type="SAM" id="MobiDB-lite"/>
    </source>
</evidence>